<accession>A0AAE3EAP9</accession>
<dbReference type="InterPro" id="IPR007525">
    <property type="entry name" value="FrhB_FdhB_C"/>
</dbReference>
<dbReference type="InterPro" id="IPR052977">
    <property type="entry name" value="Polyferredoxin-like_ET"/>
</dbReference>
<dbReference type="PANTHER" id="PTHR43193:SF2">
    <property type="entry name" value="POLYFERREDOXIN PROTEIN FWDF"/>
    <property type="match status" value="1"/>
</dbReference>
<feature type="domain" description="Coenzyme F420 hydrogenase/dehydrogenase beta subunit C-terminal" evidence="1">
    <location>
        <begin position="96"/>
        <end position="258"/>
    </location>
</feature>
<evidence type="ECO:0000259" key="1">
    <source>
        <dbReference type="Pfam" id="PF04432"/>
    </source>
</evidence>
<dbReference type="RefSeq" id="WP_308453761.1">
    <property type="nucleotide sequence ID" value="NZ_JAJEQR010000025.1"/>
</dbReference>
<organism evidence="2 3">
    <name type="scientific">Hominifimenecus microfluidus</name>
    <dbReference type="NCBI Taxonomy" id="2885348"/>
    <lineage>
        <taxon>Bacteria</taxon>
        <taxon>Bacillati</taxon>
        <taxon>Bacillota</taxon>
        <taxon>Clostridia</taxon>
        <taxon>Lachnospirales</taxon>
        <taxon>Lachnospiraceae</taxon>
        <taxon>Hominifimenecus</taxon>
    </lineage>
</organism>
<reference evidence="2" key="1">
    <citation type="submission" date="2021-10" db="EMBL/GenBank/DDBJ databases">
        <title>Anaerobic single-cell dispensing facilitates the cultivation of human gut bacteria.</title>
        <authorList>
            <person name="Afrizal A."/>
        </authorList>
    </citation>
    <scope>NUCLEOTIDE SEQUENCE</scope>
    <source>
        <strain evidence="2">CLA-AA-H215</strain>
    </source>
</reference>
<dbReference type="AlphaFoldDB" id="A0AAE3EAP9"/>
<name>A0AAE3EAP9_9FIRM</name>
<gene>
    <name evidence="2" type="ORF">LKD81_09565</name>
</gene>
<evidence type="ECO:0000313" key="2">
    <source>
        <dbReference type="EMBL" id="MCC2231238.1"/>
    </source>
</evidence>
<dbReference type="Proteomes" id="UP001198182">
    <property type="component" value="Unassembled WGS sequence"/>
</dbReference>
<evidence type="ECO:0000313" key="3">
    <source>
        <dbReference type="Proteomes" id="UP001198182"/>
    </source>
</evidence>
<dbReference type="Pfam" id="PF04432">
    <property type="entry name" value="FrhB_FdhB_C"/>
    <property type="match status" value="1"/>
</dbReference>
<keyword evidence="3" id="KW-1185">Reference proteome</keyword>
<dbReference type="PANTHER" id="PTHR43193">
    <property type="match status" value="1"/>
</dbReference>
<protein>
    <submittedName>
        <fullName evidence="2">Coenzyme F420 hydrogenase/dehydrogenase, beta subunit C-terminal domain</fullName>
    </submittedName>
</protein>
<proteinExistence type="predicted"/>
<sequence>MVDLIDTIVYAGRLKDKSALMSSSSGGAFTALSDAFLKSGDAVVAAVYNYENHTVEFQMILDEKQRERAKGSKYMQSKPGDIYQEAYRWLMDNPKKELLFVGMGCQSDGFRKFSEIKGIRDRVYIVDIICHGSPSPKLWREYAESIQKKDGKITYLTFKDKRNGWKSPTAYVKVNGSERPLKDYVRVFYNQCALRPSCYECPYATTERKTDMTIGDFWHIEETIPDFYDPNGNSLFLIHTDRGEELFEKVRDNLDYRLSNTAQCWQANLEAPTQKSEQRDVFWNDYQKKGIDFVIKKYGTVPMKTKVKNKLLKILRGGGTN</sequence>
<dbReference type="EMBL" id="JAJEQR010000025">
    <property type="protein sequence ID" value="MCC2231238.1"/>
    <property type="molecule type" value="Genomic_DNA"/>
</dbReference>
<comment type="caution">
    <text evidence="2">The sequence shown here is derived from an EMBL/GenBank/DDBJ whole genome shotgun (WGS) entry which is preliminary data.</text>
</comment>